<feature type="domain" description="POTRA" evidence="10">
    <location>
        <begin position="22"/>
        <end position="89"/>
    </location>
</feature>
<evidence type="ECO:0000313" key="12">
    <source>
        <dbReference type="Proteomes" id="UP000010116"/>
    </source>
</evidence>
<dbReference type="PANTHER" id="PTHR12815">
    <property type="entry name" value="SORTING AND ASSEMBLY MACHINERY SAMM50 PROTEIN FAMILY MEMBER"/>
    <property type="match status" value="1"/>
</dbReference>
<evidence type="ECO:0000256" key="5">
    <source>
        <dbReference type="ARBA" id="ARBA00022737"/>
    </source>
</evidence>
<dbReference type="InterPro" id="IPR010827">
    <property type="entry name" value="BamA/TamA_POTRA"/>
</dbReference>
<sequence length="806" mass="90528" precursor="true">MKKFFILFFILITSNVHAFDPFTVSDIRIVGLQRVSTGSIFNVIPISVGDEINPRKSIDITKSLFLTEQFDDIQIGRDGNTLIITVVERPSISAIEISGNKALKTEQLLESLDGVGIREGEVYKRSTLEKVKSELVRSYASNGKYGASVDILEIKKPRNTLEINVEIDEGQSAKIQKIRILGNEVFSDEELLDGFELKEGSFFSFISNDNQYSKEKLTGDLETLEAFYFNRGYLKFSVESSQVSLSRDKKSIFITFNIQEGDQYTIKDVNVIGDIPIDEKIYLPLVESQKGLIYSQAQITQIEEFFTRVLGNQGYAFAEVAGRPDINTDDQNVELTFTVEPGKRTYTRKILFTGNDITQDHVLRREMRQFEGAWTSDDRIEAGKVRLERLGYFKEVNVETVPVAGTDDQIDVIYTVDEESTGSIGGNVGYSDFGLQLGFSLSQQNFLGSGNTVGIGINKSIYSESYNFSYVNPYQTIDGVSLGANLYYRETDYGEYQVANYLANSYGLGFQFGYPISDTQRLGFNFTFDKTDIDVGTLPAREIWDFTNKEGTTFNTLTSSVSWSRVTLNRGMFPTDGASTAVSLSATLPVSDINYYKLSLQQRYYQPLGFANLVFGFQGELGYLAPYGDTEEPPFFQNFYAGGPRSLRGFESNTLGPRSTQAPCYEFNYAEGTCPNLIDTDGDGELDTPYLNPYANTYSRYGNAPIGGNIKVEGSSQLIFRLPFIEDQRSMRSAFFFDFGNVFSDNCKEYQFNCYEFDVGELRYSYGVGVTWITGFGPMSLAISKPTNAGRFERTEEFQFTVGNVF</sequence>
<dbReference type="PIRSF" id="PIRSF006076">
    <property type="entry name" value="OM_assembly_OMP85"/>
    <property type="match status" value="1"/>
</dbReference>
<feature type="chain" id="PRO_5009015588" description="Outer membrane protein assembly factor BamA" evidence="8">
    <location>
        <begin position="19"/>
        <end position="806"/>
    </location>
</feature>
<dbReference type="GO" id="GO:0051205">
    <property type="term" value="P:protein insertion into membrane"/>
    <property type="evidence" value="ECO:0007669"/>
    <property type="project" value="UniProtKB-UniRule"/>
</dbReference>
<dbReference type="Proteomes" id="UP000010116">
    <property type="component" value="Unassembled WGS sequence"/>
</dbReference>
<evidence type="ECO:0000256" key="7">
    <source>
        <dbReference type="ARBA" id="ARBA00023237"/>
    </source>
</evidence>
<evidence type="ECO:0000256" key="2">
    <source>
        <dbReference type="ARBA" id="ARBA00022452"/>
    </source>
</evidence>
<dbReference type="EMBL" id="JH611165">
    <property type="protein sequence ID" value="EJP73469.1"/>
    <property type="molecule type" value="Genomic_DNA"/>
</dbReference>
<comment type="subcellular location">
    <subcellularLocation>
        <location evidence="8">Cell outer membrane</location>
    </subcellularLocation>
    <subcellularLocation>
        <location evidence="1">Membrane</location>
    </subcellularLocation>
</comment>
<evidence type="ECO:0000256" key="6">
    <source>
        <dbReference type="ARBA" id="ARBA00023136"/>
    </source>
</evidence>
<dbReference type="FunFam" id="3.10.20.310:FF:000001">
    <property type="entry name" value="Outer membrane protein assembly factor BamA"/>
    <property type="match status" value="1"/>
</dbReference>
<keyword evidence="2 8" id="KW-1134">Transmembrane beta strand</keyword>
<dbReference type="InterPro" id="IPR039910">
    <property type="entry name" value="D15-like"/>
</dbReference>
<evidence type="ECO:0000256" key="4">
    <source>
        <dbReference type="ARBA" id="ARBA00022729"/>
    </source>
</evidence>
<dbReference type="HAMAP" id="MF_01430">
    <property type="entry name" value="OM_assembly_BamA"/>
    <property type="match status" value="1"/>
</dbReference>
<dbReference type="PANTHER" id="PTHR12815:SF23">
    <property type="entry name" value="OUTER MEMBRANE PROTEIN ASSEMBLY FACTOR BAMA"/>
    <property type="match status" value="1"/>
</dbReference>
<keyword evidence="7 8" id="KW-0998">Cell outer membrane</keyword>
<reference evidence="11 12" key="1">
    <citation type="journal article" date="2012" name="ISME J.">
        <title>Genomic insights to SAR86, an abundant and uncultivated marine bacterial lineage.</title>
        <authorList>
            <person name="Dupont C.L."/>
            <person name="Rusch D.B."/>
            <person name="Yooseph S."/>
            <person name="Lombardo M.J."/>
            <person name="Richter R.A."/>
            <person name="Valas R."/>
            <person name="Novotny M."/>
            <person name="Yee-Greenbaum J."/>
            <person name="Selengut J.D."/>
            <person name="Haft D.H."/>
            <person name="Halpern A.L."/>
            <person name="Lasken R.S."/>
            <person name="Nealson K."/>
            <person name="Friedman R."/>
            <person name="Venter J.C."/>
        </authorList>
    </citation>
    <scope>NUCLEOTIDE SEQUENCE [LARGE SCALE GENOMIC DNA]</scope>
</reference>
<comment type="function">
    <text evidence="8">Part of the outer membrane protein assembly complex, which is involved in assembly and insertion of beta-barrel proteins into the outer membrane.</text>
</comment>
<evidence type="ECO:0000313" key="11">
    <source>
        <dbReference type="EMBL" id="EJP73469.1"/>
    </source>
</evidence>
<dbReference type="PROSITE" id="PS51779">
    <property type="entry name" value="POTRA"/>
    <property type="match status" value="4"/>
</dbReference>
<evidence type="ECO:0000256" key="9">
    <source>
        <dbReference type="NCBIfam" id="TIGR03303"/>
    </source>
</evidence>
<dbReference type="Gene3D" id="2.40.160.50">
    <property type="entry name" value="membrane protein fhac: a member of the omp85/tpsb transporter family"/>
    <property type="match status" value="1"/>
</dbReference>
<accession>J4KSX6</accession>
<dbReference type="NCBIfam" id="TIGR03303">
    <property type="entry name" value="OM_YaeT"/>
    <property type="match status" value="1"/>
</dbReference>
<dbReference type="Pfam" id="PF01103">
    <property type="entry name" value="Omp85"/>
    <property type="match status" value="1"/>
</dbReference>
<dbReference type="AlphaFoldDB" id="J4KSX6"/>
<dbReference type="Gene3D" id="3.10.20.310">
    <property type="entry name" value="membrane protein fhac"/>
    <property type="match status" value="5"/>
</dbReference>
<feature type="domain" description="POTRA" evidence="10">
    <location>
        <begin position="90"/>
        <end position="168"/>
    </location>
</feature>
<dbReference type="InterPro" id="IPR034746">
    <property type="entry name" value="POTRA"/>
</dbReference>
<evidence type="ECO:0000259" key="10">
    <source>
        <dbReference type="PROSITE" id="PS51779"/>
    </source>
</evidence>
<comment type="similarity">
    <text evidence="8">Belongs to the BamA family.</text>
</comment>
<dbReference type="GO" id="GO:1990063">
    <property type="term" value="C:Bam protein complex"/>
    <property type="evidence" value="ECO:0007669"/>
    <property type="project" value="TreeGrafter"/>
</dbReference>
<dbReference type="Pfam" id="PF07244">
    <property type="entry name" value="POTRA"/>
    <property type="match status" value="4"/>
</dbReference>
<evidence type="ECO:0000256" key="8">
    <source>
        <dbReference type="HAMAP-Rule" id="MF_01430"/>
    </source>
</evidence>
<evidence type="ECO:0000256" key="1">
    <source>
        <dbReference type="ARBA" id="ARBA00004370"/>
    </source>
</evidence>
<keyword evidence="4 8" id="KW-0732">Signal</keyword>
<protein>
    <recommendedName>
        <fullName evidence="8 9">Outer membrane protein assembly factor BamA</fullName>
    </recommendedName>
</protein>
<evidence type="ECO:0000256" key="3">
    <source>
        <dbReference type="ARBA" id="ARBA00022692"/>
    </source>
</evidence>
<comment type="subunit">
    <text evidence="8">Part of the Bam complex.</text>
</comment>
<name>J4KSX6_9GAMM</name>
<dbReference type="HOGENOM" id="CLU_007664_1_0_6"/>
<keyword evidence="6 8" id="KW-0472">Membrane</keyword>
<feature type="domain" description="POTRA" evidence="10">
    <location>
        <begin position="173"/>
        <end position="261"/>
    </location>
</feature>
<keyword evidence="3 8" id="KW-0812">Transmembrane</keyword>
<organism evidence="11 12">
    <name type="scientific">SAR86 cluster bacterium SAR86B</name>
    <dbReference type="NCBI Taxonomy" id="1123867"/>
    <lineage>
        <taxon>Bacteria</taxon>
        <taxon>Pseudomonadati</taxon>
        <taxon>Pseudomonadota</taxon>
        <taxon>Gammaproteobacteria</taxon>
        <taxon>SAR86 cluster</taxon>
    </lineage>
</organism>
<dbReference type="GO" id="GO:0043165">
    <property type="term" value="P:Gram-negative-bacterium-type cell outer membrane assembly"/>
    <property type="evidence" value="ECO:0007669"/>
    <property type="project" value="UniProtKB-UniRule"/>
</dbReference>
<dbReference type="InterPro" id="IPR023707">
    <property type="entry name" value="OM_assembly_BamA"/>
</dbReference>
<feature type="signal peptide" evidence="8">
    <location>
        <begin position="1"/>
        <end position="18"/>
    </location>
</feature>
<gene>
    <name evidence="11" type="primary">yaeT</name>
    <name evidence="8" type="synonym">bamA</name>
    <name evidence="11" type="ORF">NT02SARS_0233</name>
</gene>
<feature type="domain" description="POTRA" evidence="10">
    <location>
        <begin position="345"/>
        <end position="419"/>
    </location>
</feature>
<dbReference type="InterPro" id="IPR000184">
    <property type="entry name" value="Bac_surfAg_D15"/>
</dbReference>
<proteinExistence type="inferred from homology"/>
<keyword evidence="5 8" id="KW-0677">Repeat</keyword>